<dbReference type="InterPro" id="IPR027843">
    <property type="entry name" value="DUF4440"/>
</dbReference>
<gene>
    <name evidence="2" type="ordered locus">Tbis_0443</name>
</gene>
<dbReference type="eggNOG" id="COG4994">
    <property type="taxonomic scope" value="Bacteria"/>
</dbReference>
<feature type="domain" description="DUF4440" evidence="1">
    <location>
        <begin position="46"/>
        <end position="140"/>
    </location>
</feature>
<dbReference type="KEGG" id="tbi:Tbis_0443"/>
<name>D6Y4B7_THEBD</name>
<reference evidence="2 3" key="1">
    <citation type="submission" date="2010-01" db="EMBL/GenBank/DDBJ databases">
        <title>The complete genome of Thermobispora bispora DSM 43833.</title>
        <authorList>
            <consortium name="US DOE Joint Genome Institute (JGI-PGF)"/>
            <person name="Lucas S."/>
            <person name="Copeland A."/>
            <person name="Lapidus A."/>
            <person name="Glavina del Rio T."/>
            <person name="Dalin E."/>
            <person name="Tice H."/>
            <person name="Bruce D."/>
            <person name="Goodwin L."/>
            <person name="Pitluck S."/>
            <person name="Kyrpides N."/>
            <person name="Mavromatis K."/>
            <person name="Ivanova N."/>
            <person name="Mikhailova N."/>
            <person name="Chertkov O."/>
            <person name="Brettin T."/>
            <person name="Detter J.C."/>
            <person name="Han C."/>
            <person name="Larimer F."/>
            <person name="Land M."/>
            <person name="Hauser L."/>
            <person name="Markowitz V."/>
            <person name="Cheng J.-F."/>
            <person name="Hugenholtz P."/>
            <person name="Woyke T."/>
            <person name="Wu D."/>
            <person name="Jando M."/>
            <person name="Schneider S."/>
            <person name="Klenk H.-P."/>
            <person name="Eisen J.A."/>
        </authorList>
    </citation>
    <scope>NUCLEOTIDE SEQUENCE [LARGE SCALE GENOMIC DNA]</scope>
    <source>
        <strain evidence="3">ATCC 19993 / DSM 43833 / CBS 139.67 / JCM 10125 / KCTC 9307 / NBRC 14880 / R51</strain>
    </source>
</reference>
<proteinExistence type="predicted"/>
<protein>
    <recommendedName>
        <fullName evidence="1">DUF4440 domain-containing protein</fullName>
    </recommendedName>
</protein>
<dbReference type="Pfam" id="PF14534">
    <property type="entry name" value="DUF4440"/>
    <property type="match status" value="1"/>
</dbReference>
<evidence type="ECO:0000259" key="1">
    <source>
        <dbReference type="Pfam" id="PF14534"/>
    </source>
</evidence>
<sequence length="159" mass="17757">MNDRVLSVVSGSGLTVMVREPPGNRLIDMGGEHDDPVQAAITGEMRLLEWEVRSSAVLLGELLDPEFTEIGASGRLWDRHSLINALTQESDAPPYRITVSEMKGRLLAPGIVHLTYVSDENGRRARRSSIWRRSEQGWRLYFHQGTLLPPQEPMPADLG</sequence>
<dbReference type="STRING" id="469371.Tbis_0443"/>
<accession>D6Y4B7</accession>
<dbReference type="Gene3D" id="3.10.450.50">
    <property type="match status" value="1"/>
</dbReference>
<keyword evidence="3" id="KW-1185">Reference proteome</keyword>
<dbReference type="AlphaFoldDB" id="D6Y4B7"/>
<evidence type="ECO:0000313" key="3">
    <source>
        <dbReference type="Proteomes" id="UP000006640"/>
    </source>
</evidence>
<dbReference type="SUPFAM" id="SSF54427">
    <property type="entry name" value="NTF2-like"/>
    <property type="match status" value="1"/>
</dbReference>
<dbReference type="InterPro" id="IPR032710">
    <property type="entry name" value="NTF2-like_dom_sf"/>
</dbReference>
<dbReference type="HOGENOM" id="CLU_119560_0_1_11"/>
<dbReference type="EMBL" id="CP001874">
    <property type="protein sequence ID" value="ADG87171.1"/>
    <property type="molecule type" value="Genomic_DNA"/>
</dbReference>
<organism evidence="2 3">
    <name type="scientific">Thermobispora bispora (strain ATCC 19993 / DSM 43833 / CBS 139.67 / JCM 10125 / KCTC 9307 / NBRC 14880 / R51)</name>
    <dbReference type="NCBI Taxonomy" id="469371"/>
    <lineage>
        <taxon>Bacteria</taxon>
        <taxon>Bacillati</taxon>
        <taxon>Actinomycetota</taxon>
        <taxon>Actinomycetes</taxon>
        <taxon>Streptosporangiales</taxon>
        <taxon>Streptosporangiaceae</taxon>
        <taxon>Thermobispora</taxon>
    </lineage>
</organism>
<evidence type="ECO:0000313" key="2">
    <source>
        <dbReference type="EMBL" id="ADG87171.1"/>
    </source>
</evidence>
<dbReference type="Proteomes" id="UP000006640">
    <property type="component" value="Chromosome"/>
</dbReference>